<dbReference type="SUPFAM" id="SSF143990">
    <property type="entry name" value="YbiA-like"/>
    <property type="match status" value="1"/>
</dbReference>
<evidence type="ECO:0000313" key="2">
    <source>
        <dbReference type="EMBL" id="PYI21669.1"/>
    </source>
</evidence>
<proteinExistence type="predicted"/>
<dbReference type="Gene3D" id="1.10.357.40">
    <property type="entry name" value="YbiA-like"/>
    <property type="match status" value="1"/>
</dbReference>
<dbReference type="Pfam" id="PF08719">
    <property type="entry name" value="NADAR"/>
    <property type="match status" value="1"/>
</dbReference>
<reference evidence="2 3" key="1">
    <citation type="submission" date="2018-02" db="EMBL/GenBank/DDBJ databases">
        <title>The genomes of Aspergillus section Nigri reveals drivers in fungal speciation.</title>
        <authorList>
            <consortium name="DOE Joint Genome Institute"/>
            <person name="Vesth T.C."/>
            <person name="Nybo J."/>
            <person name="Theobald S."/>
            <person name="Brandl J."/>
            <person name="Frisvad J.C."/>
            <person name="Nielsen K.F."/>
            <person name="Lyhne E.K."/>
            <person name="Kogle M.E."/>
            <person name="Kuo A."/>
            <person name="Riley R."/>
            <person name="Clum A."/>
            <person name="Nolan M."/>
            <person name="Lipzen A."/>
            <person name="Salamov A."/>
            <person name="Henrissat B."/>
            <person name="Wiebenga A."/>
            <person name="De vries R.P."/>
            <person name="Grigoriev I.V."/>
            <person name="Mortensen U.H."/>
            <person name="Andersen M.R."/>
            <person name="Baker S.E."/>
        </authorList>
    </citation>
    <scope>NUCLEOTIDE SEQUENCE [LARGE SCALE GENOMIC DNA]</scope>
    <source>
        <strain evidence="2 3">CBS 115571</strain>
    </source>
</reference>
<evidence type="ECO:0000313" key="3">
    <source>
        <dbReference type="Proteomes" id="UP000249829"/>
    </source>
</evidence>
<accession>A0A2V5HBA6</accession>
<dbReference type="AlphaFoldDB" id="A0A2V5HBA6"/>
<gene>
    <name evidence="2" type="ORF">BO99DRAFT_452989</name>
</gene>
<keyword evidence="3" id="KW-1185">Reference proteome</keyword>
<feature type="domain" description="NADAR" evidence="1">
    <location>
        <begin position="40"/>
        <end position="136"/>
    </location>
</feature>
<dbReference type="InterPro" id="IPR012816">
    <property type="entry name" value="NADAR"/>
</dbReference>
<dbReference type="STRING" id="1450538.A0A2V5HBA6"/>
<sequence length="163" mass="18152">MKNTTTPSTSGGWKRSMVSGIFRLEEWERHLLICKRRTMTYMMHRRALLFAGPDHPLTQKLQTGRRMHPRKLRDLGRQIPGFDETVWEVERDAIVAEGTYLKFSQNPSLAAQLLATGTREIVEASPRDRIWGGGVWEGVYRDVAGGVGVESAGAGVDGGQGEV</sequence>
<protein>
    <recommendedName>
        <fullName evidence="1">NADAR domain-containing protein</fullName>
    </recommendedName>
</protein>
<feature type="non-terminal residue" evidence="2">
    <location>
        <position position="163"/>
    </location>
</feature>
<dbReference type="InterPro" id="IPR037238">
    <property type="entry name" value="YbiA-like_sf"/>
</dbReference>
<dbReference type="Proteomes" id="UP000249829">
    <property type="component" value="Unassembled WGS sequence"/>
</dbReference>
<organism evidence="2 3">
    <name type="scientific">Aspergillus violaceofuscus (strain CBS 115571)</name>
    <dbReference type="NCBI Taxonomy" id="1450538"/>
    <lineage>
        <taxon>Eukaryota</taxon>
        <taxon>Fungi</taxon>
        <taxon>Dikarya</taxon>
        <taxon>Ascomycota</taxon>
        <taxon>Pezizomycotina</taxon>
        <taxon>Eurotiomycetes</taxon>
        <taxon>Eurotiomycetidae</taxon>
        <taxon>Eurotiales</taxon>
        <taxon>Aspergillaceae</taxon>
        <taxon>Aspergillus</taxon>
    </lineage>
</organism>
<dbReference type="CDD" id="cd15457">
    <property type="entry name" value="NADAR"/>
    <property type="match status" value="1"/>
</dbReference>
<dbReference type="EMBL" id="KZ825115">
    <property type="protein sequence ID" value="PYI21669.1"/>
    <property type="molecule type" value="Genomic_DNA"/>
</dbReference>
<evidence type="ECO:0000259" key="1">
    <source>
        <dbReference type="Pfam" id="PF08719"/>
    </source>
</evidence>
<name>A0A2V5HBA6_ASPV1</name>